<dbReference type="EMBL" id="CAJNOW010017962">
    <property type="protein sequence ID" value="CAF1661721.1"/>
    <property type="molecule type" value="Genomic_DNA"/>
</dbReference>
<dbReference type="InterPro" id="IPR015683">
    <property type="entry name" value="Ionotropic_Glu_rcpt"/>
</dbReference>
<evidence type="ECO:0000313" key="2">
    <source>
        <dbReference type="EMBL" id="CAF1661721.1"/>
    </source>
</evidence>
<protein>
    <submittedName>
        <fullName evidence="2">Uncharacterized protein</fullName>
    </submittedName>
</protein>
<organism evidence="2 3">
    <name type="scientific">Rotaria magnacalcarata</name>
    <dbReference type="NCBI Taxonomy" id="392030"/>
    <lineage>
        <taxon>Eukaryota</taxon>
        <taxon>Metazoa</taxon>
        <taxon>Spiralia</taxon>
        <taxon>Gnathifera</taxon>
        <taxon>Rotifera</taxon>
        <taxon>Eurotatoria</taxon>
        <taxon>Bdelloidea</taxon>
        <taxon>Philodinida</taxon>
        <taxon>Philodinidae</taxon>
        <taxon>Rotaria</taxon>
    </lineage>
</organism>
<feature type="transmembrane region" description="Helical" evidence="1">
    <location>
        <begin position="113"/>
        <end position="137"/>
    </location>
</feature>
<comment type="caution">
    <text evidence="2">The sequence shown here is derived from an EMBL/GenBank/DDBJ whole genome shotgun (WGS) entry which is preliminary data.</text>
</comment>
<dbReference type="Gene3D" id="3.40.190.10">
    <property type="entry name" value="Periplasmic binding protein-like II"/>
    <property type="match status" value="2"/>
</dbReference>
<sequence length="217" mass="24842">MDQAFILSNQQGIERVRQGGFAFFLESTMNDYVNERWPCNTIRIGENINTEDYGIATPLGSDLREVINIAVVELAQIGFLKQLKKKWFNERSECKTLGTRHKKFTEVLNFHKVAGIFVILFIGVSLAILIALFEFLVKTKRDSTRINQNICKVLCRNLCIAIKGMTLDEKKEALNNWLLQQHNISLPYRQNINQNERPVAAATATKFSWSNDDTISN</sequence>
<name>A0A816FI36_9BILA</name>
<dbReference type="AlphaFoldDB" id="A0A816FI36"/>
<evidence type="ECO:0000256" key="1">
    <source>
        <dbReference type="SAM" id="Phobius"/>
    </source>
</evidence>
<evidence type="ECO:0000313" key="3">
    <source>
        <dbReference type="Proteomes" id="UP000663834"/>
    </source>
</evidence>
<accession>A0A816FI36</accession>
<dbReference type="OrthoDB" id="5984008at2759"/>
<dbReference type="SUPFAM" id="SSF53850">
    <property type="entry name" value="Periplasmic binding protein-like II"/>
    <property type="match status" value="1"/>
</dbReference>
<keyword evidence="1" id="KW-0812">Transmembrane</keyword>
<dbReference type="Proteomes" id="UP000663834">
    <property type="component" value="Unassembled WGS sequence"/>
</dbReference>
<keyword evidence="1" id="KW-0472">Membrane</keyword>
<gene>
    <name evidence="2" type="ORF">KQP761_LOCUS32207</name>
</gene>
<proteinExistence type="predicted"/>
<dbReference type="PANTHER" id="PTHR18966">
    <property type="entry name" value="IONOTROPIC GLUTAMATE RECEPTOR"/>
    <property type="match status" value="1"/>
</dbReference>
<keyword evidence="1" id="KW-1133">Transmembrane helix</keyword>
<reference evidence="2" key="1">
    <citation type="submission" date="2021-02" db="EMBL/GenBank/DDBJ databases">
        <authorList>
            <person name="Nowell W R."/>
        </authorList>
    </citation>
    <scope>NUCLEOTIDE SEQUENCE</scope>
</reference>